<keyword evidence="5 9" id="KW-0378">Hydrolase</keyword>
<evidence type="ECO:0000259" key="11">
    <source>
        <dbReference type="PROSITE" id="PS51746"/>
    </source>
</evidence>
<dbReference type="eggNOG" id="KOG0698">
    <property type="taxonomic scope" value="Eukaryota"/>
</dbReference>
<feature type="compositionally biased region" description="Low complexity" evidence="10">
    <location>
        <begin position="26"/>
        <end position="67"/>
    </location>
</feature>
<dbReference type="GO" id="GO:0004722">
    <property type="term" value="F:protein serine/threonine phosphatase activity"/>
    <property type="evidence" value="ECO:0000318"/>
    <property type="project" value="GO_Central"/>
</dbReference>
<dbReference type="AlphaFoldDB" id="D8SGL6"/>
<dbReference type="KEGG" id="smo:SELMODRAFT_179532"/>
<dbReference type="EC" id="3.1.3.16" evidence="3"/>
<evidence type="ECO:0000256" key="1">
    <source>
        <dbReference type="ARBA" id="ARBA00001936"/>
    </source>
</evidence>
<evidence type="ECO:0000256" key="3">
    <source>
        <dbReference type="ARBA" id="ARBA00013081"/>
    </source>
</evidence>
<dbReference type="InterPro" id="IPR015655">
    <property type="entry name" value="PP2C"/>
</dbReference>
<keyword evidence="6" id="KW-0460">Magnesium</keyword>
<dbReference type="SUPFAM" id="SSF81606">
    <property type="entry name" value="PP2C-like"/>
    <property type="match status" value="1"/>
</dbReference>
<evidence type="ECO:0000256" key="2">
    <source>
        <dbReference type="ARBA" id="ARBA00001946"/>
    </source>
</evidence>
<evidence type="ECO:0000313" key="13">
    <source>
        <dbReference type="Proteomes" id="UP000001514"/>
    </source>
</evidence>
<dbReference type="GO" id="GO:0005634">
    <property type="term" value="C:nucleus"/>
    <property type="evidence" value="ECO:0000318"/>
    <property type="project" value="GO_Central"/>
</dbReference>
<evidence type="ECO:0000256" key="5">
    <source>
        <dbReference type="ARBA" id="ARBA00022801"/>
    </source>
</evidence>
<dbReference type="Gene3D" id="3.60.40.10">
    <property type="entry name" value="PPM-type phosphatase domain"/>
    <property type="match status" value="1"/>
</dbReference>
<evidence type="ECO:0000256" key="8">
    <source>
        <dbReference type="ARBA" id="ARBA00023211"/>
    </source>
</evidence>
<evidence type="ECO:0000256" key="4">
    <source>
        <dbReference type="ARBA" id="ARBA00022723"/>
    </source>
</evidence>
<dbReference type="OrthoDB" id="10264738at2759"/>
<evidence type="ECO:0000256" key="6">
    <source>
        <dbReference type="ARBA" id="ARBA00022842"/>
    </source>
</evidence>
<dbReference type="EMBL" id="GL377619">
    <property type="protein sequence ID" value="EFJ16221.1"/>
    <property type="molecule type" value="Genomic_DNA"/>
</dbReference>
<dbReference type="PROSITE" id="PS51746">
    <property type="entry name" value="PPM_2"/>
    <property type="match status" value="1"/>
</dbReference>
<protein>
    <recommendedName>
        <fullName evidence="3">protein-serine/threonine phosphatase</fullName>
        <ecNumber evidence="3">3.1.3.16</ecNumber>
    </recommendedName>
</protein>
<dbReference type="Proteomes" id="UP000001514">
    <property type="component" value="Unassembled WGS sequence"/>
</dbReference>
<feature type="region of interest" description="Disordered" evidence="10">
    <location>
        <begin position="1"/>
        <end position="78"/>
    </location>
</feature>
<dbReference type="InterPro" id="IPR036457">
    <property type="entry name" value="PPM-type-like_dom_sf"/>
</dbReference>
<dbReference type="InterPro" id="IPR000222">
    <property type="entry name" value="PP2C_BS"/>
</dbReference>
<dbReference type="GO" id="GO:0046872">
    <property type="term" value="F:metal ion binding"/>
    <property type="evidence" value="ECO:0007669"/>
    <property type="project" value="UniProtKB-KW"/>
</dbReference>
<dbReference type="FunFam" id="3.60.40.10:FF:000041">
    <property type="entry name" value="Protein phosphatase 2C 51"/>
    <property type="match status" value="1"/>
</dbReference>
<comment type="similarity">
    <text evidence="9">Belongs to the PP2C family.</text>
</comment>
<gene>
    <name evidence="12" type="primary">ABI1B-2</name>
    <name evidence="12" type="ORF">SELMODRAFT_179532</name>
</gene>
<sequence>MDKHGLSNGWQGSGGDAGGGGDEHSFSGSISAPSFSFGSDSSNSSGTGVSTVTTAGAGGRTSNSTPESSEEETVDGSSKDLPAAMQLLDGMAVSGTGCNRSTRCIASDTCPPHGAVFICGRRREMEDAVAVVPSFMTVPCGTVGGCECKGATLPSSDVGMSTLHFFGVYDGHGGPQVAGFCKEQMHRVLEEEFSGVLPGMGDRELEAHLQRAMVASFLKVDAQVGGFLEGNLSPSASPFIAPETVGSTAVVAVLGPNRIIVANCGDSRAVLSRGGRAIPLSVDHKPDREDELARVEAAGGRVFFWNGYRVLGVLAMSRAIGDRYLKPFIIPEPDVTCTERSSEDECLILASDGLWDVLTNEVACDIARKCLVRHRARQGGESAADMAAGLLTKVAIAKGSTDNISVVVVDLSSSLRR</sequence>
<dbReference type="PROSITE" id="PS01032">
    <property type="entry name" value="PPM_1"/>
    <property type="match status" value="1"/>
</dbReference>
<evidence type="ECO:0000256" key="9">
    <source>
        <dbReference type="RuleBase" id="RU003465"/>
    </source>
</evidence>
<feature type="compositionally biased region" description="Gly residues" evidence="10">
    <location>
        <begin position="11"/>
        <end position="20"/>
    </location>
</feature>
<dbReference type="Gramene" id="EFJ16221">
    <property type="protein sequence ID" value="EFJ16221"/>
    <property type="gene ID" value="SELMODRAFT_179532"/>
</dbReference>
<keyword evidence="7 9" id="KW-0904">Protein phosphatase</keyword>
<feature type="domain" description="PPM-type phosphatase" evidence="11">
    <location>
        <begin position="112"/>
        <end position="411"/>
    </location>
</feature>
<reference evidence="12 13" key="1">
    <citation type="journal article" date="2011" name="Science">
        <title>The Selaginella genome identifies genetic changes associated with the evolution of vascular plants.</title>
        <authorList>
            <person name="Banks J.A."/>
            <person name="Nishiyama T."/>
            <person name="Hasebe M."/>
            <person name="Bowman J.L."/>
            <person name="Gribskov M."/>
            <person name="dePamphilis C."/>
            <person name="Albert V.A."/>
            <person name="Aono N."/>
            <person name="Aoyama T."/>
            <person name="Ambrose B.A."/>
            <person name="Ashton N.W."/>
            <person name="Axtell M.J."/>
            <person name="Barker E."/>
            <person name="Barker M.S."/>
            <person name="Bennetzen J.L."/>
            <person name="Bonawitz N.D."/>
            <person name="Chapple C."/>
            <person name="Cheng C."/>
            <person name="Correa L.G."/>
            <person name="Dacre M."/>
            <person name="DeBarry J."/>
            <person name="Dreyer I."/>
            <person name="Elias M."/>
            <person name="Engstrom E.M."/>
            <person name="Estelle M."/>
            <person name="Feng L."/>
            <person name="Finet C."/>
            <person name="Floyd S.K."/>
            <person name="Frommer W.B."/>
            <person name="Fujita T."/>
            <person name="Gramzow L."/>
            <person name="Gutensohn M."/>
            <person name="Harholt J."/>
            <person name="Hattori M."/>
            <person name="Heyl A."/>
            <person name="Hirai T."/>
            <person name="Hiwatashi Y."/>
            <person name="Ishikawa M."/>
            <person name="Iwata M."/>
            <person name="Karol K.G."/>
            <person name="Koehler B."/>
            <person name="Kolukisaoglu U."/>
            <person name="Kubo M."/>
            <person name="Kurata T."/>
            <person name="Lalonde S."/>
            <person name="Li K."/>
            <person name="Li Y."/>
            <person name="Litt A."/>
            <person name="Lyons E."/>
            <person name="Manning G."/>
            <person name="Maruyama T."/>
            <person name="Michael T.P."/>
            <person name="Mikami K."/>
            <person name="Miyazaki S."/>
            <person name="Morinaga S."/>
            <person name="Murata T."/>
            <person name="Mueller-Roeber B."/>
            <person name="Nelson D.R."/>
            <person name="Obara M."/>
            <person name="Oguri Y."/>
            <person name="Olmstead R.G."/>
            <person name="Onodera N."/>
            <person name="Petersen B.L."/>
            <person name="Pils B."/>
            <person name="Prigge M."/>
            <person name="Rensing S.A."/>
            <person name="Riano-Pachon D.M."/>
            <person name="Roberts A.W."/>
            <person name="Sato Y."/>
            <person name="Scheller H.V."/>
            <person name="Schulz B."/>
            <person name="Schulz C."/>
            <person name="Shakirov E.V."/>
            <person name="Shibagaki N."/>
            <person name="Shinohara N."/>
            <person name="Shippen D.E."/>
            <person name="Soerensen I."/>
            <person name="Sotooka R."/>
            <person name="Sugimoto N."/>
            <person name="Sugita M."/>
            <person name="Sumikawa N."/>
            <person name="Tanurdzic M."/>
            <person name="Theissen G."/>
            <person name="Ulvskov P."/>
            <person name="Wakazuki S."/>
            <person name="Weng J.K."/>
            <person name="Willats W.W."/>
            <person name="Wipf D."/>
            <person name="Wolf P.G."/>
            <person name="Yang L."/>
            <person name="Zimmer A.D."/>
            <person name="Zhu Q."/>
            <person name="Mitros T."/>
            <person name="Hellsten U."/>
            <person name="Loque D."/>
            <person name="Otillar R."/>
            <person name="Salamov A."/>
            <person name="Schmutz J."/>
            <person name="Shapiro H."/>
            <person name="Lindquist E."/>
            <person name="Lucas S."/>
            <person name="Rokhsar D."/>
            <person name="Grigoriev I.V."/>
        </authorList>
    </citation>
    <scope>NUCLEOTIDE SEQUENCE [LARGE SCALE GENOMIC DNA]</scope>
</reference>
<evidence type="ECO:0000256" key="10">
    <source>
        <dbReference type="SAM" id="MobiDB-lite"/>
    </source>
</evidence>
<dbReference type="InParanoid" id="D8SGL6"/>
<name>D8SGL6_SELML</name>
<dbReference type="FunCoup" id="D8SGL6">
    <property type="interactions" value="194"/>
</dbReference>
<dbReference type="PANTHER" id="PTHR47992">
    <property type="entry name" value="PROTEIN PHOSPHATASE"/>
    <property type="match status" value="1"/>
</dbReference>
<keyword evidence="13" id="KW-1185">Reference proteome</keyword>
<dbReference type="CDD" id="cd00143">
    <property type="entry name" value="PP2Cc"/>
    <property type="match status" value="1"/>
</dbReference>
<keyword evidence="4" id="KW-0479">Metal-binding</keyword>
<keyword evidence="8" id="KW-0464">Manganese</keyword>
<proteinExistence type="inferred from homology"/>
<evidence type="ECO:0000256" key="7">
    <source>
        <dbReference type="ARBA" id="ARBA00022912"/>
    </source>
</evidence>
<evidence type="ECO:0000313" key="12">
    <source>
        <dbReference type="EMBL" id="EFJ16221.1"/>
    </source>
</evidence>
<dbReference type="SMR" id="D8SGL6"/>
<dbReference type="STRING" id="88036.D8SGL6"/>
<dbReference type="SMART" id="SM00332">
    <property type="entry name" value="PP2Cc"/>
    <property type="match status" value="1"/>
</dbReference>
<dbReference type="HOGENOM" id="CLU_013173_20_4_1"/>
<dbReference type="GO" id="GO:1902531">
    <property type="term" value="P:regulation of intracellular signal transduction"/>
    <property type="evidence" value="ECO:0000318"/>
    <property type="project" value="GO_Central"/>
</dbReference>
<comment type="cofactor">
    <cofactor evidence="1">
        <name>Mn(2+)</name>
        <dbReference type="ChEBI" id="CHEBI:29035"/>
    </cofactor>
</comment>
<dbReference type="Pfam" id="PF00481">
    <property type="entry name" value="PP2C"/>
    <property type="match status" value="1"/>
</dbReference>
<dbReference type="InterPro" id="IPR001932">
    <property type="entry name" value="PPM-type_phosphatase-like_dom"/>
</dbReference>
<comment type="cofactor">
    <cofactor evidence="2">
        <name>Mg(2+)</name>
        <dbReference type="ChEBI" id="CHEBI:18420"/>
    </cofactor>
</comment>
<dbReference type="GeneID" id="9661478"/>
<accession>D8SGL6</accession>
<organism evidence="13">
    <name type="scientific">Selaginella moellendorffii</name>
    <name type="common">Spikemoss</name>
    <dbReference type="NCBI Taxonomy" id="88036"/>
    <lineage>
        <taxon>Eukaryota</taxon>
        <taxon>Viridiplantae</taxon>
        <taxon>Streptophyta</taxon>
        <taxon>Embryophyta</taxon>
        <taxon>Tracheophyta</taxon>
        <taxon>Lycopodiopsida</taxon>
        <taxon>Selaginellales</taxon>
        <taxon>Selaginellaceae</taxon>
        <taxon>Selaginella</taxon>
    </lineage>
</organism>